<dbReference type="RefSeq" id="WP_153452492.1">
    <property type="nucleotide sequence ID" value="NZ_WEGJ01000009.1"/>
</dbReference>
<dbReference type="InterPro" id="IPR039421">
    <property type="entry name" value="Type_1_exporter"/>
</dbReference>
<feature type="transmembrane region" description="Helical" evidence="7">
    <location>
        <begin position="62"/>
        <end position="79"/>
    </location>
</feature>
<keyword evidence="6 7" id="KW-0472">Membrane</keyword>
<dbReference type="PROSITE" id="PS50893">
    <property type="entry name" value="ABC_TRANSPORTER_2"/>
    <property type="match status" value="1"/>
</dbReference>
<accession>A0A7K0CHC8</accession>
<evidence type="ECO:0000256" key="3">
    <source>
        <dbReference type="ARBA" id="ARBA00022741"/>
    </source>
</evidence>
<sequence>MTDAIRRAAAALALVRRAGPLSCLAYLALTVVQGLLPAGTALLLKWLLDALQPGADGSPEPLVAGLAGLGVAAAVLPNAGEYLRARLKRGILQVVQDRLFGAVNGFVGMGRFESPAFLDRLRLAQQAAGSAPDQITQSLFGLLQQALALAGLLGVLFVISPVLAALTVVAAVPALLMQLSLSRRRAAVARGMSPRNRRQLFYQQLMLDLRAVKEIRLFGTGDWLLGRMRTETRAINAAEERVDRRVVLTQAPLALLGAVIAGGGLIWMVRGAARGDYSAGDVMAFIAVMTGVQGGLSSVVTDIAGCHQALLLFGHYVDITRLPPDLPRGTARAGALREAVELDDVWFRYPGGDWILRGVSLRIAKGQSLALVGLNGAGKSTLVKLLLRMHDPERGAIRWDGTDLRELDPATLRARVSAVFQDFVSYDLTAAENIGQGDLTLLDDHARLASAAKEADIHDELEALPRGYRTLLSRSFPDEDDPEESEGTGVLLSGGQWQRLALARAMLRSGRDLLILDEPSAGLDAAAEQRVHEQLNAYRDGATSLLISHRLGAVRGADRIVVLAGGRITESGSHAELMAAKGEYARLFTLQAAGYTDAGEVLC</sequence>
<dbReference type="InterPro" id="IPR003593">
    <property type="entry name" value="AAA+_ATPase"/>
</dbReference>
<dbReference type="OrthoDB" id="9806127at2"/>
<feature type="domain" description="ABC transmembrane type-1" evidence="9">
    <location>
        <begin position="24"/>
        <end position="308"/>
    </location>
</feature>
<dbReference type="GO" id="GO:0140359">
    <property type="term" value="F:ABC-type transporter activity"/>
    <property type="evidence" value="ECO:0007669"/>
    <property type="project" value="InterPro"/>
</dbReference>
<dbReference type="PANTHER" id="PTHR24221">
    <property type="entry name" value="ATP-BINDING CASSETTE SUB-FAMILY B"/>
    <property type="match status" value="1"/>
</dbReference>
<evidence type="ECO:0000256" key="1">
    <source>
        <dbReference type="ARBA" id="ARBA00004651"/>
    </source>
</evidence>
<comment type="subcellular location">
    <subcellularLocation>
        <location evidence="1">Cell membrane</location>
        <topology evidence="1">Multi-pass membrane protein</topology>
    </subcellularLocation>
</comment>
<reference evidence="10 11" key="1">
    <citation type="submission" date="2019-10" db="EMBL/GenBank/DDBJ databases">
        <title>Streptomyces smaragdinus sp. nov. and Streptomyces fabii sp. nov., isolated from the gut of fungus growing-termite Macrotermes natalensis.</title>
        <authorList>
            <person name="Schwitalla J."/>
            <person name="Benndorf R."/>
            <person name="Martin K."/>
            <person name="De Beer W."/>
            <person name="Kaster A.-K."/>
            <person name="Vollmers J."/>
            <person name="Poulsen M."/>
            <person name="Beemelmanns C."/>
        </authorList>
    </citation>
    <scope>NUCLEOTIDE SEQUENCE [LARGE SCALE GENOMIC DNA]</scope>
    <source>
        <strain evidence="10 11">RB5</strain>
    </source>
</reference>
<dbReference type="GO" id="GO:0016887">
    <property type="term" value="F:ATP hydrolysis activity"/>
    <property type="evidence" value="ECO:0007669"/>
    <property type="project" value="InterPro"/>
</dbReference>
<evidence type="ECO:0000256" key="7">
    <source>
        <dbReference type="SAM" id="Phobius"/>
    </source>
</evidence>
<dbReference type="SUPFAM" id="SSF90123">
    <property type="entry name" value="ABC transporter transmembrane region"/>
    <property type="match status" value="1"/>
</dbReference>
<evidence type="ECO:0000313" key="10">
    <source>
        <dbReference type="EMBL" id="MQY12895.1"/>
    </source>
</evidence>
<dbReference type="Proteomes" id="UP000466345">
    <property type="component" value="Unassembled WGS sequence"/>
</dbReference>
<proteinExistence type="predicted"/>
<dbReference type="GO" id="GO:0034040">
    <property type="term" value="F:ATPase-coupled lipid transmembrane transporter activity"/>
    <property type="evidence" value="ECO:0007669"/>
    <property type="project" value="TreeGrafter"/>
</dbReference>
<dbReference type="Pfam" id="PF00005">
    <property type="entry name" value="ABC_tran"/>
    <property type="match status" value="1"/>
</dbReference>
<evidence type="ECO:0000259" key="9">
    <source>
        <dbReference type="PROSITE" id="PS50929"/>
    </source>
</evidence>
<keyword evidence="2 7" id="KW-0812">Transmembrane</keyword>
<evidence type="ECO:0000256" key="5">
    <source>
        <dbReference type="ARBA" id="ARBA00022989"/>
    </source>
</evidence>
<feature type="transmembrane region" description="Helical" evidence="7">
    <location>
        <begin position="147"/>
        <end position="176"/>
    </location>
</feature>
<dbReference type="SUPFAM" id="SSF52540">
    <property type="entry name" value="P-loop containing nucleoside triphosphate hydrolases"/>
    <property type="match status" value="1"/>
</dbReference>
<name>A0A7K0CHC8_9ACTN</name>
<feature type="transmembrane region" description="Helical" evidence="7">
    <location>
        <begin position="21"/>
        <end position="42"/>
    </location>
</feature>
<comment type="caution">
    <text evidence="10">The sequence shown here is derived from an EMBL/GenBank/DDBJ whole genome shotgun (WGS) entry which is preliminary data.</text>
</comment>
<keyword evidence="11" id="KW-1185">Reference proteome</keyword>
<evidence type="ECO:0000256" key="6">
    <source>
        <dbReference type="ARBA" id="ARBA00023136"/>
    </source>
</evidence>
<dbReference type="GO" id="GO:0005524">
    <property type="term" value="F:ATP binding"/>
    <property type="evidence" value="ECO:0007669"/>
    <property type="project" value="UniProtKB-KW"/>
</dbReference>
<dbReference type="InterPro" id="IPR003439">
    <property type="entry name" value="ABC_transporter-like_ATP-bd"/>
</dbReference>
<dbReference type="PROSITE" id="PS50929">
    <property type="entry name" value="ABC_TM1F"/>
    <property type="match status" value="1"/>
</dbReference>
<dbReference type="PROSITE" id="PS00211">
    <property type="entry name" value="ABC_TRANSPORTER_1"/>
    <property type="match status" value="1"/>
</dbReference>
<dbReference type="GO" id="GO:0005886">
    <property type="term" value="C:plasma membrane"/>
    <property type="evidence" value="ECO:0007669"/>
    <property type="project" value="UniProtKB-SubCell"/>
</dbReference>
<keyword evidence="4 10" id="KW-0067">ATP-binding</keyword>
<feature type="transmembrane region" description="Helical" evidence="7">
    <location>
        <begin position="251"/>
        <end position="269"/>
    </location>
</feature>
<dbReference type="Gene3D" id="1.20.1560.10">
    <property type="entry name" value="ABC transporter type 1, transmembrane domain"/>
    <property type="match status" value="1"/>
</dbReference>
<dbReference type="SMART" id="SM00382">
    <property type="entry name" value="AAA"/>
    <property type="match status" value="1"/>
</dbReference>
<evidence type="ECO:0000313" key="11">
    <source>
        <dbReference type="Proteomes" id="UP000466345"/>
    </source>
</evidence>
<evidence type="ECO:0000259" key="8">
    <source>
        <dbReference type="PROSITE" id="PS50893"/>
    </source>
</evidence>
<keyword evidence="3" id="KW-0547">Nucleotide-binding</keyword>
<dbReference type="InterPro" id="IPR036640">
    <property type="entry name" value="ABC1_TM_sf"/>
</dbReference>
<dbReference type="InterPro" id="IPR017871">
    <property type="entry name" value="ABC_transporter-like_CS"/>
</dbReference>
<dbReference type="EMBL" id="WEGJ01000009">
    <property type="protein sequence ID" value="MQY12895.1"/>
    <property type="molecule type" value="Genomic_DNA"/>
</dbReference>
<dbReference type="InterPro" id="IPR011527">
    <property type="entry name" value="ABC1_TM_dom"/>
</dbReference>
<protein>
    <submittedName>
        <fullName evidence="10">Vitamin B12 import ATP-binding protein BtuD</fullName>
    </submittedName>
</protein>
<keyword evidence="5 7" id="KW-1133">Transmembrane helix</keyword>
<dbReference type="PANTHER" id="PTHR24221:SF646">
    <property type="entry name" value="HAEMOLYSIN SECRETION ATP-BINDING PROTEIN"/>
    <property type="match status" value="1"/>
</dbReference>
<dbReference type="Gene3D" id="3.40.50.300">
    <property type="entry name" value="P-loop containing nucleotide triphosphate hydrolases"/>
    <property type="match status" value="1"/>
</dbReference>
<feature type="domain" description="ABC transporter" evidence="8">
    <location>
        <begin position="340"/>
        <end position="590"/>
    </location>
</feature>
<organism evidence="10 11">
    <name type="scientific">Streptomyces smaragdinus</name>
    <dbReference type="NCBI Taxonomy" id="2585196"/>
    <lineage>
        <taxon>Bacteria</taxon>
        <taxon>Bacillati</taxon>
        <taxon>Actinomycetota</taxon>
        <taxon>Actinomycetes</taxon>
        <taxon>Kitasatosporales</taxon>
        <taxon>Streptomycetaceae</taxon>
        <taxon>Streptomyces</taxon>
    </lineage>
</organism>
<dbReference type="InterPro" id="IPR027417">
    <property type="entry name" value="P-loop_NTPase"/>
</dbReference>
<evidence type="ECO:0000256" key="4">
    <source>
        <dbReference type="ARBA" id="ARBA00022840"/>
    </source>
</evidence>
<gene>
    <name evidence="10" type="primary">btuD_13</name>
    <name evidence="10" type="ORF">SRB5_30340</name>
</gene>
<dbReference type="AlphaFoldDB" id="A0A7K0CHC8"/>
<evidence type="ECO:0000256" key="2">
    <source>
        <dbReference type="ARBA" id="ARBA00022692"/>
    </source>
</evidence>